<evidence type="ECO:0000256" key="5">
    <source>
        <dbReference type="ARBA" id="ARBA00048336"/>
    </source>
</evidence>
<dbReference type="PROSITE" id="PS50054">
    <property type="entry name" value="TYR_PHOSPHATASE_DUAL"/>
    <property type="match status" value="1"/>
</dbReference>
<evidence type="ECO:0000259" key="8">
    <source>
        <dbReference type="PROSITE" id="PS50054"/>
    </source>
</evidence>
<evidence type="ECO:0000256" key="6">
    <source>
        <dbReference type="PIRSR" id="PIRSR620405-1"/>
    </source>
</evidence>
<comment type="function">
    <text evidence="7">Dual specificity phosphatase able to dephosphorylate phosphotyrosine, phosphoserine and phosphothreonine residues, with a preference for phosphotyrosine as a substrate.</text>
</comment>
<comment type="similarity">
    <text evidence="1 7">Belongs to the protein-tyrosine phosphatase family. Non-receptor class dual specificity subfamily.</text>
</comment>
<dbReference type="PANTHER" id="PTHR45682">
    <property type="entry name" value="AGAP008228-PA"/>
    <property type="match status" value="1"/>
</dbReference>
<dbReference type="InterPro" id="IPR016130">
    <property type="entry name" value="Tyr_Pase_AS"/>
</dbReference>
<dbReference type="PRINTS" id="PR01909">
    <property type="entry name" value="ADSPHPHTASEA"/>
</dbReference>
<dbReference type="InterPro" id="IPR020405">
    <property type="entry name" value="Atypical_DUSP_subfamA"/>
</dbReference>
<dbReference type="PROSITE" id="PS00383">
    <property type="entry name" value="TYR_PHOSPHATASE_1"/>
    <property type="match status" value="1"/>
</dbReference>
<evidence type="ECO:0000256" key="1">
    <source>
        <dbReference type="ARBA" id="ARBA00008601"/>
    </source>
</evidence>
<dbReference type="GO" id="GO:0005737">
    <property type="term" value="C:cytoplasm"/>
    <property type="evidence" value="ECO:0007669"/>
    <property type="project" value="TreeGrafter"/>
</dbReference>
<dbReference type="Gene3D" id="3.90.190.10">
    <property type="entry name" value="Protein tyrosine phosphatase superfamily"/>
    <property type="match status" value="1"/>
</dbReference>
<dbReference type="GO" id="GO:0004722">
    <property type="term" value="F:protein serine/threonine phosphatase activity"/>
    <property type="evidence" value="ECO:0007669"/>
    <property type="project" value="UniProtKB-EC"/>
</dbReference>
<dbReference type="InterPro" id="IPR020422">
    <property type="entry name" value="TYR_PHOSPHATASE_DUAL_dom"/>
</dbReference>
<dbReference type="GO" id="GO:0033549">
    <property type="term" value="F:MAP kinase phosphatase activity"/>
    <property type="evidence" value="ECO:0007669"/>
    <property type="project" value="TreeGrafter"/>
</dbReference>
<dbReference type="SUPFAM" id="SSF52799">
    <property type="entry name" value="(Phosphotyrosine protein) phosphatases II"/>
    <property type="match status" value="1"/>
</dbReference>
<dbReference type="Pfam" id="PF00782">
    <property type="entry name" value="DSPc"/>
    <property type="match status" value="1"/>
</dbReference>
<feature type="active site" description="Phosphocysteine intermediate" evidence="6">
    <location>
        <position position="133"/>
    </location>
</feature>
<sequence length="203" mass="23022">MTYKIVNLQNWAKQYVLDPHSQNRGSKCAVPTAGGNENNYNEVYPGLFLGDRKIAMDKNSLKELGITHVINCAQGQRSIFVNTDAKYYKDMGIKFYGIKASDTESFDISKFFRPTANIIQQALEKGGKVLVHCVSGVSRSATIIIAFLMLKRRMTFREAIKSVREKRCICPNDGFMTQLCVLHHELFGVQELPNRRSHKCIIL</sequence>
<dbReference type="PROSITE" id="PS50056">
    <property type="entry name" value="TYR_PHOSPHATASE_2"/>
    <property type="match status" value="1"/>
</dbReference>
<dbReference type="InterPro" id="IPR000387">
    <property type="entry name" value="Tyr_Pase_dom"/>
</dbReference>
<evidence type="ECO:0000313" key="11">
    <source>
        <dbReference type="Proteomes" id="UP000507470"/>
    </source>
</evidence>
<evidence type="ECO:0000256" key="2">
    <source>
        <dbReference type="ARBA" id="ARBA00022801"/>
    </source>
</evidence>
<dbReference type="SMART" id="SM00195">
    <property type="entry name" value="DSPc"/>
    <property type="match status" value="1"/>
</dbReference>
<dbReference type="EC" id="3.1.3.16" evidence="7"/>
<dbReference type="EC" id="3.1.3.48" evidence="7"/>
<keyword evidence="3 7" id="KW-0904">Protein phosphatase</keyword>
<gene>
    <name evidence="10" type="ORF">MCOR_19658</name>
</gene>
<accession>A0A6J8BMN8</accession>
<dbReference type="GO" id="GO:0008138">
    <property type="term" value="F:protein tyrosine/serine/threonine phosphatase activity"/>
    <property type="evidence" value="ECO:0007669"/>
    <property type="project" value="UniProtKB-UniRule"/>
</dbReference>
<evidence type="ECO:0000256" key="3">
    <source>
        <dbReference type="ARBA" id="ARBA00022912"/>
    </source>
</evidence>
<keyword evidence="2 7" id="KW-0378">Hydrolase</keyword>
<feature type="domain" description="Tyrosine specific protein phosphatases" evidence="9">
    <location>
        <begin position="109"/>
        <end position="167"/>
    </location>
</feature>
<name>A0A6J8BMN8_MYTCO</name>
<evidence type="ECO:0000313" key="10">
    <source>
        <dbReference type="EMBL" id="CAC5383969.1"/>
    </source>
</evidence>
<dbReference type="InterPro" id="IPR000340">
    <property type="entry name" value="Dual-sp_phosphatase_cat-dom"/>
</dbReference>
<comment type="catalytic activity">
    <reaction evidence="7">
        <text>O-phospho-L-tyrosyl-[protein] + H2O = L-tyrosyl-[protein] + phosphate</text>
        <dbReference type="Rhea" id="RHEA:10684"/>
        <dbReference type="Rhea" id="RHEA-COMP:10136"/>
        <dbReference type="Rhea" id="RHEA-COMP:20101"/>
        <dbReference type="ChEBI" id="CHEBI:15377"/>
        <dbReference type="ChEBI" id="CHEBI:43474"/>
        <dbReference type="ChEBI" id="CHEBI:46858"/>
        <dbReference type="ChEBI" id="CHEBI:61978"/>
        <dbReference type="EC" id="3.1.3.48"/>
    </reaction>
</comment>
<comment type="catalytic activity">
    <reaction evidence="4 7">
        <text>O-phospho-L-seryl-[protein] + H2O = L-seryl-[protein] + phosphate</text>
        <dbReference type="Rhea" id="RHEA:20629"/>
        <dbReference type="Rhea" id="RHEA-COMP:9863"/>
        <dbReference type="Rhea" id="RHEA-COMP:11604"/>
        <dbReference type="ChEBI" id="CHEBI:15377"/>
        <dbReference type="ChEBI" id="CHEBI:29999"/>
        <dbReference type="ChEBI" id="CHEBI:43474"/>
        <dbReference type="ChEBI" id="CHEBI:83421"/>
        <dbReference type="EC" id="3.1.3.16"/>
    </reaction>
</comment>
<reference evidence="10 11" key="1">
    <citation type="submission" date="2020-06" db="EMBL/GenBank/DDBJ databases">
        <authorList>
            <person name="Li R."/>
            <person name="Bekaert M."/>
        </authorList>
    </citation>
    <scope>NUCLEOTIDE SEQUENCE [LARGE SCALE GENOMIC DNA]</scope>
    <source>
        <strain evidence="11">wild</strain>
    </source>
</reference>
<dbReference type="InterPro" id="IPR029021">
    <property type="entry name" value="Prot-tyrosine_phosphatase-like"/>
</dbReference>
<dbReference type="GO" id="GO:0004725">
    <property type="term" value="F:protein tyrosine phosphatase activity"/>
    <property type="evidence" value="ECO:0007669"/>
    <property type="project" value="UniProtKB-EC"/>
</dbReference>
<protein>
    <recommendedName>
        <fullName evidence="7">Dual specificity protein phosphatase</fullName>
        <ecNumber evidence="7">3.1.3.16</ecNumber>
        <ecNumber evidence="7">3.1.3.48</ecNumber>
    </recommendedName>
</protein>
<proteinExistence type="inferred from homology"/>
<evidence type="ECO:0000256" key="4">
    <source>
        <dbReference type="ARBA" id="ARBA00047761"/>
    </source>
</evidence>
<dbReference type="EMBL" id="CACVKT020003461">
    <property type="protein sequence ID" value="CAC5383969.1"/>
    <property type="molecule type" value="Genomic_DNA"/>
</dbReference>
<dbReference type="OrthoDB" id="426001at2759"/>
<dbReference type="GO" id="GO:0043409">
    <property type="term" value="P:negative regulation of MAPK cascade"/>
    <property type="evidence" value="ECO:0007669"/>
    <property type="project" value="TreeGrafter"/>
</dbReference>
<keyword evidence="11" id="KW-1185">Reference proteome</keyword>
<feature type="domain" description="Tyrosine-protein phosphatase" evidence="8">
    <location>
        <begin position="39"/>
        <end position="188"/>
    </location>
</feature>
<dbReference type="PRINTS" id="PR01908">
    <property type="entry name" value="ADSPHPHTASE"/>
</dbReference>
<evidence type="ECO:0000256" key="7">
    <source>
        <dbReference type="RuleBase" id="RU366038"/>
    </source>
</evidence>
<dbReference type="Proteomes" id="UP000507470">
    <property type="component" value="Unassembled WGS sequence"/>
</dbReference>
<dbReference type="CDD" id="cd14515">
    <property type="entry name" value="DUSP3-like"/>
    <property type="match status" value="1"/>
</dbReference>
<comment type="catalytic activity">
    <reaction evidence="5 7">
        <text>O-phospho-L-threonyl-[protein] + H2O = L-threonyl-[protein] + phosphate</text>
        <dbReference type="Rhea" id="RHEA:47004"/>
        <dbReference type="Rhea" id="RHEA-COMP:11060"/>
        <dbReference type="Rhea" id="RHEA-COMP:11605"/>
        <dbReference type="ChEBI" id="CHEBI:15377"/>
        <dbReference type="ChEBI" id="CHEBI:30013"/>
        <dbReference type="ChEBI" id="CHEBI:43474"/>
        <dbReference type="ChEBI" id="CHEBI:61977"/>
        <dbReference type="EC" id="3.1.3.16"/>
    </reaction>
</comment>
<dbReference type="PANTHER" id="PTHR45682:SF1">
    <property type="entry name" value="DUAL SPECIFICITY PROTEIN PHOSPHATASE 3"/>
    <property type="match status" value="1"/>
</dbReference>
<organism evidence="10 11">
    <name type="scientific">Mytilus coruscus</name>
    <name type="common">Sea mussel</name>
    <dbReference type="NCBI Taxonomy" id="42192"/>
    <lineage>
        <taxon>Eukaryota</taxon>
        <taxon>Metazoa</taxon>
        <taxon>Spiralia</taxon>
        <taxon>Lophotrochozoa</taxon>
        <taxon>Mollusca</taxon>
        <taxon>Bivalvia</taxon>
        <taxon>Autobranchia</taxon>
        <taxon>Pteriomorphia</taxon>
        <taxon>Mytilida</taxon>
        <taxon>Mytiloidea</taxon>
        <taxon>Mytilidae</taxon>
        <taxon>Mytilinae</taxon>
        <taxon>Mytilus</taxon>
    </lineage>
</organism>
<evidence type="ECO:0000259" key="9">
    <source>
        <dbReference type="PROSITE" id="PS50056"/>
    </source>
</evidence>
<dbReference type="AlphaFoldDB" id="A0A6J8BMN8"/>